<protein>
    <submittedName>
        <fullName evidence="3">Putative tricarboxylic transport membrane protein</fullName>
    </submittedName>
</protein>
<accession>A0A841PVX0</accession>
<feature type="transmembrane region" description="Helical" evidence="1">
    <location>
        <begin position="461"/>
        <end position="483"/>
    </location>
</feature>
<reference evidence="3 4" key="1">
    <citation type="submission" date="2020-08" db="EMBL/GenBank/DDBJ databases">
        <title>Genomic Encyclopedia of Type Strains, Phase IV (KMG-IV): sequencing the most valuable type-strain genomes for metagenomic binning, comparative biology and taxonomic classification.</title>
        <authorList>
            <person name="Goeker M."/>
        </authorList>
    </citation>
    <scope>NUCLEOTIDE SEQUENCE [LARGE SCALE GENOMIC DNA]</scope>
    <source>
        <strain evidence="3 4">DSM 21769</strain>
    </source>
</reference>
<dbReference type="EMBL" id="JACHHJ010000003">
    <property type="protein sequence ID" value="MBB6450521.1"/>
    <property type="molecule type" value="Genomic_DNA"/>
</dbReference>
<feature type="transmembrane region" description="Helical" evidence="1">
    <location>
        <begin position="16"/>
        <end position="46"/>
    </location>
</feature>
<dbReference type="AlphaFoldDB" id="A0A841PVX0"/>
<feature type="domain" description="DUF112" evidence="2">
    <location>
        <begin position="18"/>
        <end position="436"/>
    </location>
</feature>
<dbReference type="InterPro" id="IPR002823">
    <property type="entry name" value="DUF112_TM"/>
</dbReference>
<feature type="transmembrane region" description="Helical" evidence="1">
    <location>
        <begin position="316"/>
        <end position="340"/>
    </location>
</feature>
<feature type="transmembrane region" description="Helical" evidence="1">
    <location>
        <begin position="197"/>
        <end position="218"/>
    </location>
</feature>
<feature type="transmembrane region" description="Helical" evidence="1">
    <location>
        <begin position="106"/>
        <end position="132"/>
    </location>
</feature>
<evidence type="ECO:0000313" key="4">
    <source>
        <dbReference type="Proteomes" id="UP000568839"/>
    </source>
</evidence>
<feature type="transmembrane region" description="Helical" evidence="1">
    <location>
        <begin position="352"/>
        <end position="379"/>
    </location>
</feature>
<feature type="transmembrane region" description="Helical" evidence="1">
    <location>
        <begin position="411"/>
        <end position="440"/>
    </location>
</feature>
<evidence type="ECO:0000259" key="2">
    <source>
        <dbReference type="Pfam" id="PF01970"/>
    </source>
</evidence>
<dbReference type="Pfam" id="PF01970">
    <property type="entry name" value="TctA"/>
    <property type="match status" value="1"/>
</dbReference>
<feature type="transmembrane region" description="Helical" evidence="1">
    <location>
        <begin position="58"/>
        <end position="81"/>
    </location>
</feature>
<dbReference type="PANTHER" id="PTHR35342">
    <property type="entry name" value="TRICARBOXYLIC TRANSPORT PROTEIN"/>
    <property type="match status" value="1"/>
</dbReference>
<sequence>MDILQQFLIPFLDVELFLLVAAGTFAGIFIGAIPGLSVTMAVALLLPLTYSWEMLPALALMLGVYFGGVFGGSRAAILVNIPGAPSNVATSLDGYPLTQRGEARTALTLTTIFSFIGGLFGVIVLATAAPLVSTIAIQFGQIDYFLLAILGLLLIGSLSQGSVAKGIFAAGAGIILGLVGMDSIGGGTRFTFGSLQLMNGIDFVVAILGLFGMAEILYQLKTLNEKGQTITLKKMIVPPLRLVFKFLPLSLRVNVMGVLIGALPGAGGEIAALLSYDHAKRTVKKPNRPFGQGAYAGVIAPEAGNSSAIGGALIPLLTLGIPGDAVTAIFIGALFIHGLQPGPLLMEQSGDLFWVMVGSSVLANVFLLIFGLLIVSIFIRVVTVPKQILLPIIAVITVIGAYAMNNNMTDVYWLLGFGLVGFFMKVHNFSVAPLVLGLILGPLIDESFRRAYMAAQGTPEFLMGFVNSPISLILTLALVFTLFSQTTWYERFKRKLKER</sequence>
<proteinExistence type="predicted"/>
<keyword evidence="4" id="KW-1185">Reference proteome</keyword>
<keyword evidence="1" id="KW-0472">Membrane</keyword>
<feature type="transmembrane region" description="Helical" evidence="1">
    <location>
        <begin position="167"/>
        <end position="185"/>
    </location>
</feature>
<dbReference type="RefSeq" id="WP_184404581.1">
    <property type="nucleotide sequence ID" value="NZ_JACHHJ010000003.1"/>
</dbReference>
<feature type="transmembrane region" description="Helical" evidence="1">
    <location>
        <begin position="144"/>
        <end position="161"/>
    </location>
</feature>
<name>A0A841PVX0_9BACL</name>
<keyword evidence="1" id="KW-0812">Transmembrane</keyword>
<evidence type="ECO:0000256" key="1">
    <source>
        <dbReference type="SAM" id="Phobius"/>
    </source>
</evidence>
<organism evidence="3 4">
    <name type="scientific">Geomicrobium halophilum</name>
    <dbReference type="NCBI Taxonomy" id="549000"/>
    <lineage>
        <taxon>Bacteria</taxon>
        <taxon>Bacillati</taxon>
        <taxon>Bacillota</taxon>
        <taxon>Bacilli</taxon>
        <taxon>Bacillales</taxon>
        <taxon>Geomicrobium</taxon>
    </lineage>
</organism>
<evidence type="ECO:0000313" key="3">
    <source>
        <dbReference type="EMBL" id="MBB6450521.1"/>
    </source>
</evidence>
<comment type="caution">
    <text evidence="3">The sequence shown here is derived from an EMBL/GenBank/DDBJ whole genome shotgun (WGS) entry which is preliminary data.</text>
</comment>
<dbReference type="Proteomes" id="UP000568839">
    <property type="component" value="Unassembled WGS sequence"/>
</dbReference>
<keyword evidence="1" id="KW-1133">Transmembrane helix</keyword>
<gene>
    <name evidence="3" type="ORF">HNR44_002504</name>
</gene>
<feature type="transmembrane region" description="Helical" evidence="1">
    <location>
        <begin position="388"/>
        <end position="405"/>
    </location>
</feature>
<dbReference type="PANTHER" id="PTHR35342:SF5">
    <property type="entry name" value="TRICARBOXYLIC TRANSPORT PROTEIN"/>
    <property type="match status" value="1"/>
</dbReference>